<protein>
    <recommendedName>
        <fullName evidence="2">histidine kinase</fullName>
        <ecNumber evidence="2">2.7.13.3</ecNumber>
    </recommendedName>
</protein>
<accession>A0ABY5K5T1</accession>
<keyword evidence="5" id="KW-0902">Two-component regulatory system</keyword>
<keyword evidence="9" id="KW-1185">Reference proteome</keyword>
<evidence type="ECO:0000256" key="3">
    <source>
        <dbReference type="ARBA" id="ARBA00022679"/>
    </source>
</evidence>
<dbReference type="Gene3D" id="3.30.565.10">
    <property type="entry name" value="Histidine kinase-like ATPase, C-terminal domain"/>
    <property type="match status" value="1"/>
</dbReference>
<dbReference type="EC" id="2.7.13.3" evidence="2"/>
<reference evidence="8 9" key="1">
    <citation type="submission" date="2022-07" db="EMBL/GenBank/DDBJ databases">
        <title>Novel species in genus cellulomonas.</title>
        <authorList>
            <person name="Ye L."/>
        </authorList>
    </citation>
    <scope>NUCLEOTIDE SEQUENCE [LARGE SCALE GENOMIC DNA]</scope>
    <source>
        <strain evidence="9">zg-Y908</strain>
    </source>
</reference>
<keyword evidence="8" id="KW-0067">ATP-binding</keyword>
<feature type="transmembrane region" description="Helical" evidence="7">
    <location>
        <begin position="63"/>
        <end position="83"/>
    </location>
</feature>
<evidence type="ECO:0000256" key="5">
    <source>
        <dbReference type="ARBA" id="ARBA00023012"/>
    </source>
</evidence>
<evidence type="ECO:0000313" key="9">
    <source>
        <dbReference type="Proteomes" id="UP001317322"/>
    </source>
</evidence>
<dbReference type="InterPro" id="IPR050482">
    <property type="entry name" value="Sensor_HK_TwoCompSys"/>
</dbReference>
<keyword evidence="7" id="KW-0812">Transmembrane</keyword>
<dbReference type="RefSeq" id="WP_227563872.1">
    <property type="nucleotide sequence ID" value="NZ_CP101989.1"/>
</dbReference>
<dbReference type="InterPro" id="IPR036890">
    <property type="entry name" value="HATPase_C_sf"/>
</dbReference>
<keyword evidence="7" id="KW-0472">Membrane</keyword>
<evidence type="ECO:0000313" key="8">
    <source>
        <dbReference type="EMBL" id="UUI65807.1"/>
    </source>
</evidence>
<dbReference type="SUPFAM" id="SSF55874">
    <property type="entry name" value="ATPase domain of HSP90 chaperone/DNA topoisomerase II/histidine kinase"/>
    <property type="match status" value="1"/>
</dbReference>
<name>A0ABY5K5T1_9CELL</name>
<sequence length="395" mass="42077">MVRGREVRRAPAPSDDVEADRGALLRGTAIISVGYAVGASLQSAWIYSALVPGWADVDLWRRLAANGLAVAGLLVALSLLRVHRTPGAAAVTARVLTAAVVMSLLRVGVQVALGVHPADDRLALTTEAVTGALVGVIASAVGVGAMVSRRRMRRAARAAEREAVSVELALEALQDEEIRVRRQVAEGLHGTVQQRLLLIDARLATAHERASQALPDVAEDIAWARAELAASRERDVRQLSRLLYPERLELGLVPAVRALLGRLPATIATRLQVGDELRELDDPAGEGLTTAERLLAARVVEEAITNALKNGPPSLVQVALHVEDDVLTVRVTNDGRRFEPAGPRDPESGTSRLDQRLRLAHGSLRVLPREPSGAVVEATLPLGKLQADVVTPRAG</sequence>
<keyword evidence="7" id="KW-1133">Transmembrane helix</keyword>
<keyword evidence="8" id="KW-0547">Nucleotide-binding</keyword>
<organism evidence="8 9">
    <name type="scientific">Cellulomonas wangsupingiae</name>
    <dbReference type="NCBI Taxonomy" id="2968085"/>
    <lineage>
        <taxon>Bacteria</taxon>
        <taxon>Bacillati</taxon>
        <taxon>Actinomycetota</taxon>
        <taxon>Actinomycetes</taxon>
        <taxon>Micrococcales</taxon>
        <taxon>Cellulomonadaceae</taxon>
        <taxon>Cellulomonas</taxon>
    </lineage>
</organism>
<gene>
    <name evidence="8" type="ORF">NP075_03490</name>
</gene>
<feature type="transmembrane region" description="Helical" evidence="7">
    <location>
        <begin position="29"/>
        <end position="51"/>
    </location>
</feature>
<evidence type="ECO:0000256" key="6">
    <source>
        <dbReference type="SAM" id="MobiDB-lite"/>
    </source>
</evidence>
<evidence type="ECO:0000256" key="4">
    <source>
        <dbReference type="ARBA" id="ARBA00022777"/>
    </source>
</evidence>
<proteinExistence type="predicted"/>
<keyword evidence="3" id="KW-0808">Transferase</keyword>
<evidence type="ECO:0000256" key="1">
    <source>
        <dbReference type="ARBA" id="ARBA00000085"/>
    </source>
</evidence>
<feature type="transmembrane region" description="Helical" evidence="7">
    <location>
        <begin position="128"/>
        <end position="147"/>
    </location>
</feature>
<keyword evidence="4" id="KW-0418">Kinase</keyword>
<feature type="region of interest" description="Disordered" evidence="6">
    <location>
        <begin position="333"/>
        <end position="353"/>
    </location>
</feature>
<dbReference type="Proteomes" id="UP001317322">
    <property type="component" value="Chromosome"/>
</dbReference>
<evidence type="ECO:0000256" key="2">
    <source>
        <dbReference type="ARBA" id="ARBA00012438"/>
    </source>
</evidence>
<dbReference type="GO" id="GO:0005524">
    <property type="term" value="F:ATP binding"/>
    <property type="evidence" value="ECO:0007669"/>
    <property type="project" value="UniProtKB-KW"/>
</dbReference>
<dbReference type="PANTHER" id="PTHR24421:SF10">
    <property type="entry name" value="NITRATE_NITRITE SENSOR PROTEIN NARQ"/>
    <property type="match status" value="1"/>
</dbReference>
<comment type="catalytic activity">
    <reaction evidence="1">
        <text>ATP + protein L-histidine = ADP + protein N-phospho-L-histidine.</text>
        <dbReference type="EC" id="2.7.13.3"/>
    </reaction>
</comment>
<feature type="transmembrane region" description="Helical" evidence="7">
    <location>
        <begin position="95"/>
        <end position="116"/>
    </location>
</feature>
<dbReference type="CDD" id="cd16917">
    <property type="entry name" value="HATPase_UhpB-NarQ-NarX-like"/>
    <property type="match status" value="1"/>
</dbReference>
<evidence type="ECO:0000256" key="7">
    <source>
        <dbReference type="SAM" id="Phobius"/>
    </source>
</evidence>
<dbReference type="PANTHER" id="PTHR24421">
    <property type="entry name" value="NITRATE/NITRITE SENSOR PROTEIN NARX-RELATED"/>
    <property type="match status" value="1"/>
</dbReference>
<dbReference type="EMBL" id="CP101989">
    <property type="protein sequence ID" value="UUI65807.1"/>
    <property type="molecule type" value="Genomic_DNA"/>
</dbReference>